<evidence type="ECO:0000256" key="2">
    <source>
        <dbReference type="ARBA" id="ARBA00009592"/>
    </source>
</evidence>
<keyword evidence="4" id="KW-0433">Leucine-rich repeat</keyword>
<keyword evidence="6 16" id="KW-0812">Transmembrane</keyword>
<evidence type="ECO:0000256" key="7">
    <source>
        <dbReference type="ARBA" id="ARBA00022729"/>
    </source>
</evidence>
<evidence type="ECO:0000313" key="18">
    <source>
        <dbReference type="EMBL" id="KAI5083091.1"/>
    </source>
</evidence>
<evidence type="ECO:0000256" key="5">
    <source>
        <dbReference type="ARBA" id="ARBA00022679"/>
    </source>
</evidence>
<evidence type="ECO:0000256" key="12">
    <source>
        <dbReference type="ARBA" id="ARBA00022989"/>
    </source>
</evidence>
<accession>A0A9D4VCD1</accession>
<dbReference type="OrthoDB" id="608948at2759"/>
<dbReference type="Gene3D" id="1.10.510.10">
    <property type="entry name" value="Transferase(Phosphotransferase) domain 1"/>
    <property type="match status" value="1"/>
</dbReference>
<dbReference type="GO" id="GO:0005524">
    <property type="term" value="F:ATP binding"/>
    <property type="evidence" value="ECO:0007669"/>
    <property type="project" value="UniProtKB-UniRule"/>
</dbReference>
<evidence type="ECO:0000256" key="4">
    <source>
        <dbReference type="ARBA" id="ARBA00022614"/>
    </source>
</evidence>
<keyword evidence="11 15" id="KW-0067">ATP-binding</keyword>
<evidence type="ECO:0000256" key="3">
    <source>
        <dbReference type="ARBA" id="ARBA00022475"/>
    </source>
</evidence>
<dbReference type="PRINTS" id="PR00019">
    <property type="entry name" value="LEURICHRPT"/>
</dbReference>
<dbReference type="SUPFAM" id="SSF56112">
    <property type="entry name" value="Protein kinase-like (PK-like)"/>
    <property type="match status" value="1"/>
</dbReference>
<evidence type="ECO:0000256" key="1">
    <source>
        <dbReference type="ARBA" id="ARBA00004162"/>
    </source>
</evidence>
<keyword evidence="8" id="KW-0677">Repeat</keyword>
<dbReference type="GO" id="GO:0005886">
    <property type="term" value="C:plasma membrane"/>
    <property type="evidence" value="ECO:0007669"/>
    <property type="project" value="UniProtKB-SubCell"/>
</dbReference>
<keyword evidence="12 16" id="KW-1133">Transmembrane helix</keyword>
<feature type="binding site" evidence="15">
    <location>
        <position position="495"/>
    </location>
    <ligand>
        <name>ATP</name>
        <dbReference type="ChEBI" id="CHEBI:30616"/>
    </ligand>
</feature>
<dbReference type="EMBL" id="JABFUD020000002">
    <property type="protein sequence ID" value="KAI5083091.1"/>
    <property type="molecule type" value="Genomic_DNA"/>
</dbReference>
<keyword evidence="13 16" id="KW-0472">Membrane</keyword>
<dbReference type="InterPro" id="IPR008271">
    <property type="entry name" value="Ser/Thr_kinase_AS"/>
</dbReference>
<comment type="subcellular location">
    <subcellularLocation>
        <location evidence="1">Cell membrane</location>
        <topology evidence="1">Single-pass membrane protein</topology>
    </subcellularLocation>
</comment>
<keyword evidence="5" id="KW-0808">Transferase</keyword>
<evidence type="ECO:0000256" key="14">
    <source>
        <dbReference type="ARBA" id="ARBA00023180"/>
    </source>
</evidence>
<evidence type="ECO:0000256" key="15">
    <source>
        <dbReference type="PROSITE-ProRule" id="PRU10141"/>
    </source>
</evidence>
<evidence type="ECO:0000259" key="17">
    <source>
        <dbReference type="PROSITE" id="PS50011"/>
    </source>
</evidence>
<comment type="caution">
    <text evidence="18">The sequence shown here is derived from an EMBL/GenBank/DDBJ whole genome shotgun (WGS) entry which is preliminary data.</text>
</comment>
<dbReference type="PROSITE" id="PS50011">
    <property type="entry name" value="PROTEIN_KINASE_DOM"/>
    <property type="match status" value="1"/>
</dbReference>
<evidence type="ECO:0000256" key="10">
    <source>
        <dbReference type="ARBA" id="ARBA00022777"/>
    </source>
</evidence>
<feature type="domain" description="Protein kinase" evidence="17">
    <location>
        <begin position="467"/>
        <end position="724"/>
    </location>
</feature>
<keyword evidence="3" id="KW-1003">Cell membrane</keyword>
<dbReference type="PROSITE" id="PS00108">
    <property type="entry name" value="PROTEIN_KINASE_ST"/>
    <property type="match status" value="1"/>
</dbReference>
<dbReference type="InterPro" id="IPR003591">
    <property type="entry name" value="Leu-rich_rpt_typical-subtyp"/>
</dbReference>
<dbReference type="Gene3D" id="3.80.10.10">
    <property type="entry name" value="Ribonuclease Inhibitor"/>
    <property type="match status" value="2"/>
</dbReference>
<gene>
    <name evidence="18" type="ORF">GOP47_0002834</name>
</gene>
<evidence type="ECO:0000256" key="11">
    <source>
        <dbReference type="ARBA" id="ARBA00022840"/>
    </source>
</evidence>
<evidence type="ECO:0000256" key="9">
    <source>
        <dbReference type="ARBA" id="ARBA00022741"/>
    </source>
</evidence>
<dbReference type="PANTHER" id="PTHR48056">
    <property type="entry name" value="LRR RECEPTOR-LIKE SERINE/THREONINE-PROTEIN KINASE-RELATED"/>
    <property type="match status" value="1"/>
</dbReference>
<dbReference type="Gene3D" id="3.30.200.20">
    <property type="entry name" value="Phosphorylase Kinase, domain 1"/>
    <property type="match status" value="1"/>
</dbReference>
<dbReference type="InterPro" id="IPR000719">
    <property type="entry name" value="Prot_kinase_dom"/>
</dbReference>
<keyword evidence="7" id="KW-0732">Signal</keyword>
<dbReference type="Proteomes" id="UP000886520">
    <property type="component" value="Chromosome 3"/>
</dbReference>
<evidence type="ECO:0000256" key="16">
    <source>
        <dbReference type="SAM" id="Phobius"/>
    </source>
</evidence>
<dbReference type="Pfam" id="PF00069">
    <property type="entry name" value="Pkinase"/>
    <property type="match status" value="1"/>
</dbReference>
<dbReference type="InterPro" id="IPR032675">
    <property type="entry name" value="LRR_dom_sf"/>
</dbReference>
<dbReference type="FunFam" id="3.80.10.10:FF:000095">
    <property type="entry name" value="LRR receptor-like serine/threonine-protein kinase GSO1"/>
    <property type="match status" value="1"/>
</dbReference>
<dbReference type="AlphaFoldDB" id="A0A9D4VCD1"/>
<dbReference type="InterPro" id="IPR011009">
    <property type="entry name" value="Kinase-like_dom_sf"/>
</dbReference>
<evidence type="ECO:0000256" key="8">
    <source>
        <dbReference type="ARBA" id="ARBA00022737"/>
    </source>
</evidence>
<dbReference type="Pfam" id="PF13855">
    <property type="entry name" value="LRR_8"/>
    <property type="match status" value="1"/>
</dbReference>
<reference evidence="18" key="1">
    <citation type="submission" date="2021-01" db="EMBL/GenBank/DDBJ databases">
        <title>Adiantum capillus-veneris genome.</title>
        <authorList>
            <person name="Fang Y."/>
            <person name="Liao Q."/>
        </authorList>
    </citation>
    <scope>NUCLEOTIDE SEQUENCE</scope>
    <source>
        <strain evidence="18">H3</strain>
        <tissue evidence="18">Leaf</tissue>
    </source>
</reference>
<keyword evidence="9 15" id="KW-0547">Nucleotide-binding</keyword>
<organism evidence="18 19">
    <name type="scientific">Adiantum capillus-veneris</name>
    <name type="common">Maidenhair fern</name>
    <dbReference type="NCBI Taxonomy" id="13818"/>
    <lineage>
        <taxon>Eukaryota</taxon>
        <taxon>Viridiplantae</taxon>
        <taxon>Streptophyta</taxon>
        <taxon>Embryophyta</taxon>
        <taxon>Tracheophyta</taxon>
        <taxon>Polypodiopsida</taxon>
        <taxon>Polypodiidae</taxon>
        <taxon>Polypodiales</taxon>
        <taxon>Pteridineae</taxon>
        <taxon>Pteridaceae</taxon>
        <taxon>Vittarioideae</taxon>
        <taxon>Adiantum</taxon>
    </lineage>
</organism>
<evidence type="ECO:0000256" key="6">
    <source>
        <dbReference type="ARBA" id="ARBA00022692"/>
    </source>
</evidence>
<dbReference type="PROSITE" id="PS00107">
    <property type="entry name" value="PROTEIN_KINASE_ATP"/>
    <property type="match status" value="1"/>
</dbReference>
<feature type="transmembrane region" description="Helical" evidence="16">
    <location>
        <begin position="414"/>
        <end position="435"/>
    </location>
</feature>
<dbReference type="GO" id="GO:0004672">
    <property type="term" value="F:protein kinase activity"/>
    <property type="evidence" value="ECO:0007669"/>
    <property type="project" value="InterPro"/>
</dbReference>
<keyword evidence="14" id="KW-0325">Glycoprotein</keyword>
<dbReference type="GO" id="GO:0033612">
    <property type="term" value="F:receptor serine/threonine kinase binding"/>
    <property type="evidence" value="ECO:0007669"/>
    <property type="project" value="TreeGrafter"/>
</dbReference>
<protein>
    <recommendedName>
        <fullName evidence="17">Protein kinase domain-containing protein</fullName>
    </recommendedName>
</protein>
<dbReference type="Pfam" id="PF00560">
    <property type="entry name" value="LRR_1"/>
    <property type="match status" value="3"/>
</dbReference>
<dbReference type="SMART" id="SM00220">
    <property type="entry name" value="S_TKc"/>
    <property type="match status" value="1"/>
</dbReference>
<keyword evidence="10" id="KW-0418">Kinase</keyword>
<sequence>MSQSQFHFFVSEQFEWQYSSRDGIALTDDLGLKLPNLTFLNMEFNMLMGTIPQSLGNCSHLDYLLMGFNYNISGTIPQALFQAQFISQLDLQFNSMSGSIPYQIRNLTSLQKAFLNNNQFAGSLPEELGMLASIQVLTLEHNSLRGNFPNQLFNCTSLMGLSLHDNNFIGPISSSIGFLKKLGSFDASSNKITGTLPLGLSNCSSLQVISLRNNMLSGQIPNLVIAGLAQCGSFNLAHNNLSGPIPNTEFQQMTFLQNLDLSYNQLSGLIPSDLSSCLDLHFLNLSQNTLVGSIPLAFGKSALLSLTDLDISHNSINGSIPQELGNLQSLQRLDLSDNALSGTIPSALAKLKGLQFLNLSYNSQLQGVIPKGGVFSNLTKRSFLGDLLLCGGVVNKTCPTSTGHSNHRFTKWEIVIIILGVFVLLAIIGFTVMRLRSRKTKRGRSSWDFDPYLRLTLDDIQEATRNFHVDNVLGVGVTGTVYKGTVKDGKLLAFKRFNLDSSSIHSFIGELQSVGLIRHRHLIRILGYVSNQLDANILILQYMPNGSLYDHLHGHEEGLSWKDRLRVAVDVADGLDYLHNDCPAPMIHCDLKPQNILFDENMEVRITDFGLAKVMGATTASSIFTDNMKGTFGYMAPELASYGHISRRCDVYSYGIVLMELITGRKPSEAVQVSTDEEDQGSNITLVQWVTSKLEGHEISDIVDKQMQESLPTENESNQMKELLNLAVKCTDKIQGIDRRCGKWCGHCLLQLSSMHLPPQDPRAFHPCLDKSIRKMRSRFLMHENGSITVICLKHPVN</sequence>
<comment type="similarity">
    <text evidence="2">Belongs to the RLP family.</text>
</comment>
<dbReference type="SMART" id="SM00369">
    <property type="entry name" value="LRR_TYP"/>
    <property type="match status" value="5"/>
</dbReference>
<dbReference type="SUPFAM" id="SSF52058">
    <property type="entry name" value="L domain-like"/>
    <property type="match status" value="1"/>
</dbReference>
<dbReference type="InterPro" id="IPR017441">
    <property type="entry name" value="Protein_kinase_ATP_BS"/>
</dbReference>
<evidence type="ECO:0000256" key="13">
    <source>
        <dbReference type="ARBA" id="ARBA00023136"/>
    </source>
</evidence>
<dbReference type="PANTHER" id="PTHR48056:SF34">
    <property type="entry name" value="LRR RECEPTOR-LIKE SERINE_THREONINE-PROTEIN KINASE ERL1"/>
    <property type="match status" value="1"/>
</dbReference>
<dbReference type="FunFam" id="3.80.10.10:FF:000111">
    <property type="entry name" value="LRR receptor-like serine/threonine-protein kinase ERECTA"/>
    <property type="match status" value="1"/>
</dbReference>
<dbReference type="InterPro" id="IPR050647">
    <property type="entry name" value="Plant_LRR-RLKs"/>
</dbReference>
<keyword evidence="19" id="KW-1185">Reference proteome</keyword>
<dbReference type="InterPro" id="IPR001611">
    <property type="entry name" value="Leu-rich_rpt"/>
</dbReference>
<evidence type="ECO:0000313" key="19">
    <source>
        <dbReference type="Proteomes" id="UP000886520"/>
    </source>
</evidence>
<proteinExistence type="inferred from homology"/>
<name>A0A9D4VCD1_ADICA</name>